<dbReference type="Pfam" id="PF04294">
    <property type="entry name" value="VanW"/>
    <property type="match status" value="1"/>
</dbReference>
<evidence type="ECO:0000313" key="3">
    <source>
        <dbReference type="Proteomes" id="UP000198661"/>
    </source>
</evidence>
<protein>
    <submittedName>
        <fullName evidence="2">Vancomycin resistance protein YoaR, contains peptidoglycan-binding and VanW domains</fullName>
    </submittedName>
</protein>
<name>A0A1I2KHR6_9BACL</name>
<dbReference type="PANTHER" id="PTHR35788:SF1">
    <property type="entry name" value="EXPORTED PROTEIN"/>
    <property type="match status" value="1"/>
</dbReference>
<gene>
    <name evidence="2" type="ORF">SAMN04488025_10248</name>
</gene>
<sequence>MIRVLASFFCILSLLGCHPVQQEQPAERLLPISHHREVDRPIPFILRADGKEWVLDLRRIGFDGIDPTTLDRDAFDRWLQPIERELYRPPRSAHFRNRVLIPHQIGRKVDRQAIEGWLDVIHDYTGRPLEVPFIPLKPSITTSDLKGIRQRLLGTYSTRFNPGNVNRTHNILLSTKAIDHVVVGVGEVFSFNKTVGPRTRKRGYRPAPVIVRGEYSEGIGGGICQTSSTLFNSVDQAGLRIIQRVSHSREVTYVPPGRDATVSWGGPDFQFQNQLNRPILLVASARNGWLTVSVYSSADVQHRKRPVPKPPREEPDTQRARPLEPNARPGHP</sequence>
<feature type="compositionally biased region" description="Basic and acidic residues" evidence="1">
    <location>
        <begin position="310"/>
        <end position="322"/>
    </location>
</feature>
<dbReference type="Proteomes" id="UP000198661">
    <property type="component" value="Unassembled WGS sequence"/>
</dbReference>
<dbReference type="EMBL" id="FOOK01000002">
    <property type="protein sequence ID" value="SFF66484.1"/>
    <property type="molecule type" value="Genomic_DNA"/>
</dbReference>
<dbReference type="InterPro" id="IPR007391">
    <property type="entry name" value="Vancomycin_resist_VanW"/>
</dbReference>
<dbReference type="PROSITE" id="PS51257">
    <property type="entry name" value="PROKAR_LIPOPROTEIN"/>
    <property type="match status" value="1"/>
</dbReference>
<dbReference type="PANTHER" id="PTHR35788">
    <property type="entry name" value="EXPORTED PROTEIN-RELATED"/>
    <property type="match status" value="1"/>
</dbReference>
<reference evidence="2 3" key="1">
    <citation type="submission" date="2016-10" db="EMBL/GenBank/DDBJ databases">
        <authorList>
            <person name="de Groot N.N."/>
        </authorList>
    </citation>
    <scope>NUCLEOTIDE SEQUENCE [LARGE SCALE GENOMIC DNA]</scope>
    <source>
        <strain evidence="2 3">DSM 44945</strain>
    </source>
</reference>
<organism evidence="2 3">
    <name type="scientific">Planifilum fulgidum</name>
    <dbReference type="NCBI Taxonomy" id="201973"/>
    <lineage>
        <taxon>Bacteria</taxon>
        <taxon>Bacillati</taxon>
        <taxon>Bacillota</taxon>
        <taxon>Bacilli</taxon>
        <taxon>Bacillales</taxon>
        <taxon>Thermoactinomycetaceae</taxon>
        <taxon>Planifilum</taxon>
    </lineage>
</organism>
<keyword evidence="3" id="KW-1185">Reference proteome</keyword>
<evidence type="ECO:0000313" key="2">
    <source>
        <dbReference type="EMBL" id="SFF66484.1"/>
    </source>
</evidence>
<dbReference type="InterPro" id="IPR052913">
    <property type="entry name" value="Glycopeptide_resist_protein"/>
</dbReference>
<feature type="region of interest" description="Disordered" evidence="1">
    <location>
        <begin position="300"/>
        <end position="332"/>
    </location>
</feature>
<dbReference type="STRING" id="201973.SAMN04488025_10248"/>
<dbReference type="RefSeq" id="WP_245751957.1">
    <property type="nucleotide sequence ID" value="NZ_FOOK01000002.1"/>
</dbReference>
<accession>A0A1I2KHR6</accession>
<dbReference type="AlphaFoldDB" id="A0A1I2KHR6"/>
<proteinExistence type="predicted"/>
<evidence type="ECO:0000256" key="1">
    <source>
        <dbReference type="SAM" id="MobiDB-lite"/>
    </source>
</evidence>